<gene>
    <name evidence="1" type="ORF">HPB49_011571</name>
</gene>
<comment type="caution">
    <text evidence="1">The sequence shown here is derived from an EMBL/GenBank/DDBJ whole genome shotgun (WGS) entry which is preliminary data.</text>
</comment>
<proteinExistence type="predicted"/>
<accession>A0ACB8C3B7</accession>
<evidence type="ECO:0000313" key="2">
    <source>
        <dbReference type="Proteomes" id="UP000821865"/>
    </source>
</evidence>
<dbReference type="Proteomes" id="UP000821865">
    <property type="component" value="Chromosome 9"/>
</dbReference>
<keyword evidence="2" id="KW-1185">Reference proteome</keyword>
<reference evidence="1" key="1">
    <citation type="submission" date="2020-05" db="EMBL/GenBank/DDBJ databases">
        <title>Large-scale comparative analyses of tick genomes elucidate their genetic diversity and vector capacities.</title>
        <authorList>
            <person name="Jia N."/>
            <person name="Wang J."/>
            <person name="Shi W."/>
            <person name="Du L."/>
            <person name="Sun Y."/>
            <person name="Zhan W."/>
            <person name="Jiang J."/>
            <person name="Wang Q."/>
            <person name="Zhang B."/>
            <person name="Ji P."/>
            <person name="Sakyi L.B."/>
            <person name="Cui X."/>
            <person name="Yuan T."/>
            <person name="Jiang B."/>
            <person name="Yang W."/>
            <person name="Lam T.T.-Y."/>
            <person name="Chang Q."/>
            <person name="Ding S."/>
            <person name="Wang X."/>
            <person name="Zhu J."/>
            <person name="Ruan X."/>
            <person name="Zhao L."/>
            <person name="Wei J."/>
            <person name="Que T."/>
            <person name="Du C."/>
            <person name="Cheng J."/>
            <person name="Dai P."/>
            <person name="Han X."/>
            <person name="Huang E."/>
            <person name="Gao Y."/>
            <person name="Liu J."/>
            <person name="Shao H."/>
            <person name="Ye R."/>
            <person name="Li L."/>
            <person name="Wei W."/>
            <person name="Wang X."/>
            <person name="Wang C."/>
            <person name="Yang T."/>
            <person name="Huo Q."/>
            <person name="Li W."/>
            <person name="Guo W."/>
            <person name="Chen H."/>
            <person name="Zhou L."/>
            <person name="Ni X."/>
            <person name="Tian J."/>
            <person name="Zhou Y."/>
            <person name="Sheng Y."/>
            <person name="Liu T."/>
            <person name="Pan Y."/>
            <person name="Xia L."/>
            <person name="Li J."/>
            <person name="Zhao F."/>
            <person name="Cao W."/>
        </authorList>
    </citation>
    <scope>NUCLEOTIDE SEQUENCE</scope>
    <source>
        <strain evidence="1">Dsil-2018</strain>
    </source>
</reference>
<dbReference type="EMBL" id="CM023478">
    <property type="protein sequence ID" value="KAH7933331.1"/>
    <property type="molecule type" value="Genomic_DNA"/>
</dbReference>
<protein>
    <submittedName>
        <fullName evidence="1">Uncharacterized protein</fullName>
    </submittedName>
</protein>
<name>A0ACB8C3B7_DERSI</name>
<evidence type="ECO:0000313" key="1">
    <source>
        <dbReference type="EMBL" id="KAH7933331.1"/>
    </source>
</evidence>
<organism evidence="1 2">
    <name type="scientific">Dermacentor silvarum</name>
    <name type="common">Tick</name>
    <dbReference type="NCBI Taxonomy" id="543639"/>
    <lineage>
        <taxon>Eukaryota</taxon>
        <taxon>Metazoa</taxon>
        <taxon>Ecdysozoa</taxon>
        <taxon>Arthropoda</taxon>
        <taxon>Chelicerata</taxon>
        <taxon>Arachnida</taxon>
        <taxon>Acari</taxon>
        <taxon>Parasitiformes</taxon>
        <taxon>Ixodida</taxon>
        <taxon>Ixodoidea</taxon>
        <taxon>Ixodidae</taxon>
        <taxon>Rhipicephalinae</taxon>
        <taxon>Dermacentor</taxon>
    </lineage>
</organism>
<sequence length="1106" mass="120840">MTEAGLTKFTYGNLDLTMEDEKLPPYVQYHANDASVTSVHGEAASLKTPPKRAWKSRCTAMELLKVAVAVLLITTVTSLTLFFIQRGQARGLGIGAAKLKVPVLVDAPAEGAAPSRVRRATVPEGRESPNSLLGSLLGALDLGTTSVPERRKGVAEPGEPKSITMVAKSPSMTRLLWEPPTCIHGLVDVYNVKVCEMFSECDQKQNLSDCIEHEVSDTWLDFDSTEDTPYCVLITASARCGGKVLTSLPAMQEVRTPLFSLPDLSNLRLISAKSCHITLSWQQPKGRFDYYSVEVTEDKLSSTHTAKHWLGVCANGTIIRPDQTELTCGPLEPCSNISCTMRTHLSGPPERSSPGVTLTDIFIPAGDPNPPTNLTIFPESPSRTRLQWEQPEKVSGIMESYNLQICSTFESCDRAEGLSNCAEYLTTETWTAFDSSVDTSYCVLVTVKARCSFDEVSSRPLIAEIRTPLFDLPDATNLRLLSAAENCITVAWERPQARFDYYSLSIVDDENEGHGDAQNELVGSCGNGTIIHPNQTWATCPNLEACTKVSITLRTHRNGPPERTSRGVSLQGIFIPGEDPDPPKNITMVGKSPSLTRLQWEASAKVDGRLLVYTVKICDTFKSCSGEANMQGCIELQAQETWLDFDSRVDTKYCVLVTTSAQCGDQVLNGRAAVAEIRTPVPVLPDVTNLNLKAVDNHYITVAWDPPRGTFDFYWLDVTNENDNEKGSLQKHNVGSCGKGTIIRAEETQVTCGPFEPCSNISVTVGTSIKGPPARSSTGTTLKGVLLSGQDPSEPKNIIFVAKSPSMARLQWEPPTRIHGILDVYKVKVCKEYTVCDRKESPGGCIENSSSDDWLDFETTADTSYCVVITASARCGVDVLTSLPATLEVRTPSFDPPDVTKLTLLSTGDNYITVAWERPKASFDYYWVSVTDDRGEKHPNAGSCPIGTIIRRDQTQVTCTGLESCSNVTISIGTHRNGPPERTSIGVALQHIFVPGKDCQQNLCYKWVAWRGNTVPENAVPGGQDKAGTLYVCRAKHEGLFIPGKFASWQSTCYVPYNRGEQSYKDFERTPVKCVPVSHGSQPSGFIQVDSTMAGERLYIGCTVAS</sequence>